<keyword evidence="3" id="KW-0804">Transcription</keyword>
<evidence type="ECO:0000313" key="6">
    <source>
        <dbReference type="Proteomes" id="UP000437824"/>
    </source>
</evidence>
<dbReference type="Pfam" id="PF02311">
    <property type="entry name" value="AraC_binding"/>
    <property type="match status" value="1"/>
</dbReference>
<gene>
    <name evidence="5" type="ORF">GKZ57_04875</name>
</gene>
<dbReference type="Pfam" id="PF12833">
    <property type="entry name" value="HTH_18"/>
    <property type="match status" value="1"/>
</dbReference>
<dbReference type="SUPFAM" id="SSF51215">
    <property type="entry name" value="Regulatory protein AraC"/>
    <property type="match status" value="1"/>
</dbReference>
<evidence type="ECO:0000259" key="4">
    <source>
        <dbReference type="PROSITE" id="PS01124"/>
    </source>
</evidence>
<feature type="domain" description="HTH araC/xylS-type" evidence="4">
    <location>
        <begin position="193"/>
        <end position="291"/>
    </location>
</feature>
<dbReference type="PROSITE" id="PS01124">
    <property type="entry name" value="HTH_ARAC_FAMILY_2"/>
    <property type="match status" value="1"/>
</dbReference>
<dbReference type="AlphaFoldDB" id="A0A844GHE0"/>
<dbReference type="InterPro" id="IPR018060">
    <property type="entry name" value="HTH_AraC"/>
</dbReference>
<proteinExistence type="predicted"/>
<dbReference type="SUPFAM" id="SSF46689">
    <property type="entry name" value="Homeodomain-like"/>
    <property type="match status" value="2"/>
</dbReference>
<dbReference type="PANTHER" id="PTHR43280">
    <property type="entry name" value="ARAC-FAMILY TRANSCRIPTIONAL REGULATOR"/>
    <property type="match status" value="1"/>
</dbReference>
<dbReference type="SMART" id="SM00342">
    <property type="entry name" value="HTH_ARAC"/>
    <property type="match status" value="1"/>
</dbReference>
<dbReference type="GO" id="GO:0043565">
    <property type="term" value="F:sequence-specific DNA binding"/>
    <property type="evidence" value="ECO:0007669"/>
    <property type="project" value="InterPro"/>
</dbReference>
<dbReference type="InterPro" id="IPR009057">
    <property type="entry name" value="Homeodomain-like_sf"/>
</dbReference>
<keyword evidence="2" id="KW-0238">DNA-binding</keyword>
<evidence type="ECO:0000313" key="5">
    <source>
        <dbReference type="EMBL" id="MTD60609.1"/>
    </source>
</evidence>
<accession>A0A844GHE0</accession>
<sequence>MQNHTEELFAGSAPAVVTSERVLYTPSGFARTSLGYLQEIGTLKVHRPHTAGRKNLTSFLFFTVTEGCGELTYEGKTYVLKKGDCIFIDCRKEYIQSTGRQLWSLAWIHFYGPNMTAIYDKYLERGGRVVFHPVYISEYLALHQRIFALAKSDDHIRDMKINSELDQLLVLLMSESWNPKKVKGTNLKKQNVLPIKEYLDVHYQEKISLDFLAEHFFISKYYLTRVFKEQFGTSINSYLMNRRVTRAKFMLRFSGEKIEAIGYTCGLGAPHYFSRIFKQMEGISPSEYRERWRQESNNV</sequence>
<dbReference type="EMBL" id="WMBC01000003">
    <property type="protein sequence ID" value="MTD60609.1"/>
    <property type="molecule type" value="Genomic_DNA"/>
</dbReference>
<dbReference type="GO" id="GO:0003700">
    <property type="term" value="F:DNA-binding transcription factor activity"/>
    <property type="evidence" value="ECO:0007669"/>
    <property type="project" value="InterPro"/>
</dbReference>
<dbReference type="Proteomes" id="UP000437824">
    <property type="component" value="Unassembled WGS sequence"/>
</dbReference>
<evidence type="ECO:0000256" key="1">
    <source>
        <dbReference type="ARBA" id="ARBA00023015"/>
    </source>
</evidence>
<dbReference type="InterPro" id="IPR014710">
    <property type="entry name" value="RmlC-like_jellyroll"/>
</dbReference>
<name>A0A844GHE0_9FIRM</name>
<dbReference type="PANTHER" id="PTHR43280:SF28">
    <property type="entry name" value="HTH-TYPE TRANSCRIPTIONAL ACTIVATOR RHAS"/>
    <property type="match status" value="1"/>
</dbReference>
<evidence type="ECO:0000256" key="3">
    <source>
        <dbReference type="ARBA" id="ARBA00023163"/>
    </source>
</evidence>
<organism evidence="5 6">
    <name type="scientific">Blautia luti DSM 14534 = JCM 17040</name>
    <dbReference type="NCBI Taxonomy" id="649762"/>
    <lineage>
        <taxon>Bacteria</taxon>
        <taxon>Bacillati</taxon>
        <taxon>Bacillota</taxon>
        <taxon>Clostridia</taxon>
        <taxon>Lachnospirales</taxon>
        <taxon>Lachnospiraceae</taxon>
        <taxon>Blautia</taxon>
    </lineage>
</organism>
<keyword evidence="1" id="KW-0805">Transcription regulation</keyword>
<protein>
    <submittedName>
        <fullName evidence="5">Helix-turn-helix domain-containing protein</fullName>
    </submittedName>
</protein>
<reference evidence="5 6" key="1">
    <citation type="submission" date="2019-11" db="EMBL/GenBank/DDBJ databases">
        <title>Draft genome sequence of Blautia luti DSM 14534T, isolated from human stool.</title>
        <authorList>
            <person name="Ortiz R."/>
            <person name="Melis-Arcos F."/>
            <person name="Covarrubias P."/>
            <person name="Cardenas J.P."/>
            <person name="Perez-Donoso J."/>
            <person name="Almonacid D."/>
        </authorList>
    </citation>
    <scope>NUCLEOTIDE SEQUENCE [LARGE SCALE GENOMIC DNA]</scope>
    <source>
        <strain evidence="5 6">DSM 14534</strain>
    </source>
</reference>
<dbReference type="PROSITE" id="PS00041">
    <property type="entry name" value="HTH_ARAC_FAMILY_1"/>
    <property type="match status" value="1"/>
</dbReference>
<evidence type="ECO:0000256" key="2">
    <source>
        <dbReference type="ARBA" id="ARBA00023125"/>
    </source>
</evidence>
<dbReference type="InterPro" id="IPR037923">
    <property type="entry name" value="HTH-like"/>
</dbReference>
<dbReference type="Gene3D" id="1.10.10.60">
    <property type="entry name" value="Homeodomain-like"/>
    <property type="match status" value="2"/>
</dbReference>
<dbReference type="Gene3D" id="2.60.120.10">
    <property type="entry name" value="Jelly Rolls"/>
    <property type="match status" value="1"/>
</dbReference>
<dbReference type="RefSeq" id="WP_154779868.1">
    <property type="nucleotide sequence ID" value="NZ_WMBC01000003.1"/>
</dbReference>
<dbReference type="InterPro" id="IPR003313">
    <property type="entry name" value="AraC-bd"/>
</dbReference>
<comment type="caution">
    <text evidence="5">The sequence shown here is derived from an EMBL/GenBank/DDBJ whole genome shotgun (WGS) entry which is preliminary data.</text>
</comment>
<dbReference type="InterPro" id="IPR018062">
    <property type="entry name" value="HTH_AraC-typ_CS"/>
</dbReference>